<protein>
    <submittedName>
        <fullName evidence="8">NlpC/P60 family protein</fullName>
    </submittedName>
</protein>
<keyword evidence="2" id="KW-0645">Protease</keyword>
<organism evidence="8 9">
    <name type="scientific">Streptomyces humicola</name>
    <dbReference type="NCBI Taxonomy" id="2953240"/>
    <lineage>
        <taxon>Bacteria</taxon>
        <taxon>Bacillati</taxon>
        <taxon>Actinomycetota</taxon>
        <taxon>Actinomycetes</taxon>
        <taxon>Kitasatosporales</taxon>
        <taxon>Streptomycetaceae</taxon>
        <taxon>Streptomyces</taxon>
    </lineage>
</organism>
<dbReference type="PROSITE" id="PS51935">
    <property type="entry name" value="NLPC_P60"/>
    <property type="match status" value="1"/>
</dbReference>
<comment type="similarity">
    <text evidence="1">Belongs to the peptidase C40 family.</text>
</comment>
<evidence type="ECO:0000256" key="4">
    <source>
        <dbReference type="ARBA" id="ARBA00022807"/>
    </source>
</evidence>
<keyword evidence="4" id="KW-0788">Thiol protease</keyword>
<feature type="coiled-coil region" evidence="5">
    <location>
        <begin position="76"/>
        <end position="110"/>
    </location>
</feature>
<dbReference type="PANTHER" id="PTHR47359:SF3">
    <property type="entry name" value="NLP_P60 DOMAIN-CONTAINING PROTEIN-RELATED"/>
    <property type="match status" value="1"/>
</dbReference>
<dbReference type="PANTHER" id="PTHR47359">
    <property type="entry name" value="PEPTIDOGLYCAN DL-ENDOPEPTIDASE CWLO"/>
    <property type="match status" value="1"/>
</dbReference>
<dbReference type="Proteomes" id="UP001057702">
    <property type="component" value="Unassembled WGS sequence"/>
</dbReference>
<keyword evidence="9" id="KW-1185">Reference proteome</keyword>
<dbReference type="Pfam" id="PF00877">
    <property type="entry name" value="NLPC_P60"/>
    <property type="match status" value="1"/>
</dbReference>
<dbReference type="Gene3D" id="3.90.1720.10">
    <property type="entry name" value="endopeptidase domain like (from Nostoc punctiforme)"/>
    <property type="match status" value="1"/>
</dbReference>
<evidence type="ECO:0000256" key="1">
    <source>
        <dbReference type="ARBA" id="ARBA00007074"/>
    </source>
</evidence>
<feature type="domain" description="NlpC/P60" evidence="7">
    <location>
        <begin position="236"/>
        <end position="351"/>
    </location>
</feature>
<proteinExistence type="inferred from homology"/>
<dbReference type="RefSeq" id="WP_255921553.1">
    <property type="nucleotide sequence ID" value="NZ_JANFNG010000014.1"/>
</dbReference>
<sequence>MRKPREPREQREQGKHRKPKEPRPHFRTAATLAMAGTATATVFAESGHAAARPTPEQVRSEVADLYRQAEQATQQYDGVTADAAHARIELAALQDELARRTEALNHSRDRLGTLADAQYRSDGIDPAMQLILSSDPAQYLERAGLLSRADATEAGELTALAEQQRATQQLREEAAADLAALSADQRALAADKNAVDSRLAGARHLLDELSPGQAAAVASAGSVAHPLTVADVHAPDARAAQAVAFAFAQLGKPYVWGATGPGAYDCSGLAQAAWAAAGVSLPRTTYSQINAGTRVPESQLEPGDLVFFYAGVSHVGIYIGDGEIIHAPHPGAPIRIAPLSEMPFAGATRPA</sequence>
<evidence type="ECO:0000256" key="5">
    <source>
        <dbReference type="SAM" id="Coils"/>
    </source>
</evidence>
<feature type="region of interest" description="Disordered" evidence="6">
    <location>
        <begin position="1"/>
        <end position="26"/>
    </location>
</feature>
<evidence type="ECO:0000256" key="6">
    <source>
        <dbReference type="SAM" id="MobiDB-lite"/>
    </source>
</evidence>
<dbReference type="SUPFAM" id="SSF54001">
    <property type="entry name" value="Cysteine proteinases"/>
    <property type="match status" value="1"/>
</dbReference>
<comment type="caution">
    <text evidence="8">The sequence shown here is derived from an EMBL/GenBank/DDBJ whole genome shotgun (WGS) entry which is preliminary data.</text>
</comment>
<dbReference type="InterPro" id="IPR038765">
    <property type="entry name" value="Papain-like_cys_pep_sf"/>
</dbReference>
<gene>
    <name evidence="8" type="ORF">NGB36_18800</name>
</gene>
<keyword evidence="5" id="KW-0175">Coiled coil</keyword>
<name>A0ABT1Q1D9_9ACTN</name>
<feature type="compositionally biased region" description="Basic and acidic residues" evidence="6">
    <location>
        <begin position="1"/>
        <end position="13"/>
    </location>
</feature>
<evidence type="ECO:0000256" key="2">
    <source>
        <dbReference type="ARBA" id="ARBA00022670"/>
    </source>
</evidence>
<reference evidence="8" key="1">
    <citation type="submission" date="2022-06" db="EMBL/GenBank/DDBJ databases">
        <title>Draft genome sequence of Streptomyces sp. RB6PN25 isolated from peat swamp forest in Thailand.</title>
        <authorList>
            <person name="Duangmal K."/>
            <person name="Klaysubun C."/>
        </authorList>
    </citation>
    <scope>NUCLEOTIDE SEQUENCE</scope>
    <source>
        <strain evidence="8">RB6PN25</strain>
    </source>
</reference>
<accession>A0ABT1Q1D9</accession>
<dbReference type="InterPro" id="IPR051794">
    <property type="entry name" value="PG_Endopeptidase_C40"/>
</dbReference>
<evidence type="ECO:0000313" key="9">
    <source>
        <dbReference type="Proteomes" id="UP001057702"/>
    </source>
</evidence>
<dbReference type="EMBL" id="JANFNG010000014">
    <property type="protein sequence ID" value="MCQ4082595.1"/>
    <property type="molecule type" value="Genomic_DNA"/>
</dbReference>
<evidence type="ECO:0000256" key="3">
    <source>
        <dbReference type="ARBA" id="ARBA00022801"/>
    </source>
</evidence>
<keyword evidence="3" id="KW-0378">Hydrolase</keyword>
<evidence type="ECO:0000313" key="8">
    <source>
        <dbReference type="EMBL" id="MCQ4082595.1"/>
    </source>
</evidence>
<evidence type="ECO:0000259" key="7">
    <source>
        <dbReference type="PROSITE" id="PS51935"/>
    </source>
</evidence>
<dbReference type="InterPro" id="IPR000064">
    <property type="entry name" value="NLP_P60_dom"/>
</dbReference>